<dbReference type="EMBL" id="BAAAHE010000007">
    <property type="protein sequence ID" value="GAA0607922.1"/>
    <property type="molecule type" value="Genomic_DNA"/>
</dbReference>
<protein>
    <submittedName>
        <fullName evidence="3">Amidohydrolase family protein</fullName>
    </submittedName>
</protein>
<name>A0ABN1GBH1_9ACTN</name>
<evidence type="ECO:0000256" key="1">
    <source>
        <dbReference type="ARBA" id="ARBA00023239"/>
    </source>
</evidence>
<dbReference type="PANTHER" id="PTHR21240:SF28">
    <property type="entry name" value="ISO-OROTATE DECARBOXYLASE (EUROFUNG)"/>
    <property type="match status" value="1"/>
</dbReference>
<organism evidence="3 4">
    <name type="scientific">Sporichthya brevicatena</name>
    <dbReference type="NCBI Taxonomy" id="171442"/>
    <lineage>
        <taxon>Bacteria</taxon>
        <taxon>Bacillati</taxon>
        <taxon>Actinomycetota</taxon>
        <taxon>Actinomycetes</taxon>
        <taxon>Sporichthyales</taxon>
        <taxon>Sporichthyaceae</taxon>
        <taxon>Sporichthya</taxon>
    </lineage>
</organism>
<dbReference type="InterPro" id="IPR032465">
    <property type="entry name" value="ACMSD"/>
</dbReference>
<evidence type="ECO:0000259" key="2">
    <source>
        <dbReference type="Pfam" id="PF04909"/>
    </source>
</evidence>
<dbReference type="InterPro" id="IPR032466">
    <property type="entry name" value="Metal_Hydrolase"/>
</dbReference>
<keyword evidence="4" id="KW-1185">Reference proteome</keyword>
<feature type="domain" description="Amidohydrolase-related" evidence="2">
    <location>
        <begin position="131"/>
        <end position="395"/>
    </location>
</feature>
<dbReference type="Proteomes" id="UP001500957">
    <property type="component" value="Unassembled WGS sequence"/>
</dbReference>
<dbReference type="PANTHER" id="PTHR21240">
    <property type="entry name" value="2-AMINO-3-CARBOXYLMUCONATE-6-SEMIALDEHYDE DECARBOXYLASE"/>
    <property type="match status" value="1"/>
</dbReference>
<comment type="caution">
    <text evidence="3">The sequence shown here is derived from an EMBL/GenBank/DDBJ whole genome shotgun (WGS) entry which is preliminary data.</text>
</comment>
<reference evidence="3 4" key="1">
    <citation type="journal article" date="2019" name="Int. J. Syst. Evol. Microbiol.">
        <title>The Global Catalogue of Microorganisms (GCM) 10K type strain sequencing project: providing services to taxonomists for standard genome sequencing and annotation.</title>
        <authorList>
            <consortium name="The Broad Institute Genomics Platform"/>
            <consortium name="The Broad Institute Genome Sequencing Center for Infectious Disease"/>
            <person name="Wu L."/>
            <person name="Ma J."/>
        </authorList>
    </citation>
    <scope>NUCLEOTIDE SEQUENCE [LARGE SCALE GENOMIC DNA]</scope>
    <source>
        <strain evidence="3 4">JCM 10671</strain>
    </source>
</reference>
<dbReference type="Pfam" id="PF04909">
    <property type="entry name" value="Amidohydro_2"/>
    <property type="match status" value="1"/>
</dbReference>
<dbReference type="InterPro" id="IPR006680">
    <property type="entry name" value="Amidohydro-rel"/>
</dbReference>
<evidence type="ECO:0000313" key="4">
    <source>
        <dbReference type="Proteomes" id="UP001500957"/>
    </source>
</evidence>
<keyword evidence="1" id="KW-0456">Lyase</keyword>
<accession>A0ABN1GBH1</accession>
<sequence>MSEFTNDAERTLIVSSDGHAVAVMPEYGQYIPASHREDFAEFCEVFAREGARTVDPASLRNRLDEELVADWIENVIDPGRLAGQTDPHQRVKELDAEGIAAEVIFPDFGLPWELHPPLKAAIIGYSRSPEKIEIANKAHNRWLADFCAEYPDRLGGLAVVSFADVEDTVAEIRWAKEHGLVGIVLPTLPDTTPFFDRAFDPIWDALEELEMPAASHTAISAVTTYMPTGSLMKVPHPACAVPIMTAQAYFFTQQILNHMVWGGVFERHPNLRLSLTEQGTGWVVSALAGMDYSWESSYLRRDVREIVKRKPSEYFARQVFLGSSLFSRAEAEAEARHAIGVDKICIGMDYPHHEGTWGAGPGTTEYLRATLGAAGVAPAEARRMLGENAADLWGFDRSALADIASRIGPDMTELLTPPTEDHFPRGDVHKPLATAF</sequence>
<proteinExistence type="predicted"/>
<dbReference type="Gene3D" id="3.20.20.140">
    <property type="entry name" value="Metal-dependent hydrolases"/>
    <property type="match status" value="1"/>
</dbReference>
<dbReference type="RefSeq" id="WP_344601709.1">
    <property type="nucleotide sequence ID" value="NZ_BAAAHE010000007.1"/>
</dbReference>
<gene>
    <name evidence="3" type="ORF">GCM10009547_07330</name>
</gene>
<evidence type="ECO:0000313" key="3">
    <source>
        <dbReference type="EMBL" id="GAA0607922.1"/>
    </source>
</evidence>
<dbReference type="SUPFAM" id="SSF51556">
    <property type="entry name" value="Metallo-dependent hydrolases"/>
    <property type="match status" value="1"/>
</dbReference>